<gene>
    <name evidence="1" type="ORF">TNIN_317451</name>
</gene>
<keyword evidence="2" id="KW-1185">Reference proteome</keyword>
<evidence type="ECO:0000313" key="1">
    <source>
        <dbReference type="EMBL" id="GFY40472.1"/>
    </source>
</evidence>
<proteinExistence type="predicted"/>
<dbReference type="Proteomes" id="UP000886998">
    <property type="component" value="Unassembled WGS sequence"/>
</dbReference>
<sequence>MDLVVIHDPQSPVLHRKVGRVIQTYPGADQLAFSQFIRTNKLFSIQHSCDPICNDTKLSVIQLQVTHFLAAFQTIPLHIDAMTFHPFRFIILCALGLLLVDELHFDMHVFLIIFPPHMLSAVHDRPRDWQILMRKAGLEMRAFLKTKNDTLLFV</sequence>
<organism evidence="1 2">
    <name type="scientific">Trichonephila inaurata madagascariensis</name>
    <dbReference type="NCBI Taxonomy" id="2747483"/>
    <lineage>
        <taxon>Eukaryota</taxon>
        <taxon>Metazoa</taxon>
        <taxon>Ecdysozoa</taxon>
        <taxon>Arthropoda</taxon>
        <taxon>Chelicerata</taxon>
        <taxon>Arachnida</taxon>
        <taxon>Araneae</taxon>
        <taxon>Araneomorphae</taxon>
        <taxon>Entelegynae</taxon>
        <taxon>Araneoidea</taxon>
        <taxon>Nephilidae</taxon>
        <taxon>Trichonephila</taxon>
        <taxon>Trichonephila inaurata</taxon>
    </lineage>
</organism>
<accession>A0A8X7BS00</accession>
<name>A0A8X7BS00_9ARAC</name>
<comment type="caution">
    <text evidence="1">The sequence shown here is derived from an EMBL/GenBank/DDBJ whole genome shotgun (WGS) entry which is preliminary data.</text>
</comment>
<evidence type="ECO:0000313" key="2">
    <source>
        <dbReference type="Proteomes" id="UP000886998"/>
    </source>
</evidence>
<reference evidence="1" key="1">
    <citation type="submission" date="2020-08" db="EMBL/GenBank/DDBJ databases">
        <title>Multicomponent nature underlies the extraordinary mechanical properties of spider dragline silk.</title>
        <authorList>
            <person name="Kono N."/>
            <person name="Nakamura H."/>
            <person name="Mori M."/>
            <person name="Yoshida Y."/>
            <person name="Ohtoshi R."/>
            <person name="Malay A.D."/>
            <person name="Moran D.A.P."/>
            <person name="Tomita M."/>
            <person name="Numata K."/>
            <person name="Arakawa K."/>
        </authorList>
    </citation>
    <scope>NUCLEOTIDE SEQUENCE</scope>
</reference>
<dbReference type="AlphaFoldDB" id="A0A8X7BS00"/>
<protein>
    <submittedName>
        <fullName evidence="1">Uncharacterized protein</fullName>
    </submittedName>
</protein>
<dbReference type="EMBL" id="BMAV01001913">
    <property type="protein sequence ID" value="GFY40472.1"/>
    <property type="molecule type" value="Genomic_DNA"/>
</dbReference>